<dbReference type="GO" id="GO:0005737">
    <property type="term" value="C:cytoplasm"/>
    <property type="evidence" value="ECO:0007669"/>
    <property type="project" value="TreeGrafter"/>
</dbReference>
<dbReference type="InterPro" id="IPR013785">
    <property type="entry name" value="Aldolase_TIM"/>
</dbReference>
<dbReference type="GO" id="GO:0006094">
    <property type="term" value="P:gluconeogenesis"/>
    <property type="evidence" value="ECO:0007669"/>
    <property type="project" value="TreeGrafter"/>
</dbReference>
<dbReference type="SUPFAM" id="SSF51569">
    <property type="entry name" value="Aldolase"/>
    <property type="match status" value="1"/>
</dbReference>
<dbReference type="InterPro" id="IPR000891">
    <property type="entry name" value="PYR_CT"/>
</dbReference>
<feature type="domain" description="Pyruvate carboxyltransferase" evidence="1">
    <location>
        <begin position="19"/>
        <end position="114"/>
    </location>
</feature>
<comment type="caution">
    <text evidence="2">The sequence shown here is derived from an EMBL/GenBank/DDBJ whole genome shotgun (WGS) entry which is preliminary data.</text>
</comment>
<sequence length="114" mass="13174">FDELGPEGFSKWLSDQKQVFFTDTTWRDAHQSLFATRLRTIDMARVAGHAAKGVPNLFSLECWGGATFDVSYRFLHEDPWERLRMFRREVPNTLLQMLIRGANAVGYTSYPDNV</sequence>
<keyword evidence="2" id="KW-0670">Pyruvate</keyword>
<dbReference type="PANTHER" id="PTHR43778">
    <property type="entry name" value="PYRUVATE CARBOXYLASE"/>
    <property type="match status" value="1"/>
</dbReference>
<feature type="non-terminal residue" evidence="2">
    <location>
        <position position="114"/>
    </location>
</feature>
<accession>W1YPY4</accession>
<name>W1YPY4_9ZZZZ</name>
<gene>
    <name evidence="2" type="ORF">Q604_UNBC01611G0001</name>
</gene>
<feature type="non-terminal residue" evidence="2">
    <location>
        <position position="1"/>
    </location>
</feature>
<evidence type="ECO:0000259" key="1">
    <source>
        <dbReference type="PROSITE" id="PS50991"/>
    </source>
</evidence>
<proteinExistence type="predicted"/>
<organism evidence="2">
    <name type="scientific">human gut metagenome</name>
    <dbReference type="NCBI Taxonomy" id="408170"/>
    <lineage>
        <taxon>unclassified sequences</taxon>
        <taxon>metagenomes</taxon>
        <taxon>organismal metagenomes</taxon>
    </lineage>
</organism>
<dbReference type="PROSITE" id="PS50991">
    <property type="entry name" value="PYR_CT"/>
    <property type="match status" value="1"/>
</dbReference>
<protein>
    <submittedName>
        <fullName evidence="2">Pyruvate carboxylase</fullName>
    </submittedName>
</protein>
<dbReference type="InterPro" id="IPR055268">
    <property type="entry name" value="PCB-like"/>
</dbReference>
<dbReference type="PANTHER" id="PTHR43778:SF2">
    <property type="entry name" value="PYRUVATE CARBOXYLASE, MITOCHONDRIAL"/>
    <property type="match status" value="1"/>
</dbReference>
<dbReference type="GO" id="GO:0004736">
    <property type="term" value="F:pyruvate carboxylase activity"/>
    <property type="evidence" value="ECO:0007669"/>
    <property type="project" value="TreeGrafter"/>
</dbReference>
<dbReference type="Gene3D" id="3.20.20.70">
    <property type="entry name" value="Aldolase class I"/>
    <property type="match status" value="1"/>
</dbReference>
<dbReference type="EMBL" id="AZMM01001611">
    <property type="protein sequence ID" value="ETJ44371.1"/>
    <property type="molecule type" value="Genomic_DNA"/>
</dbReference>
<reference evidence="2" key="1">
    <citation type="submission" date="2013-12" db="EMBL/GenBank/DDBJ databases">
        <title>A Varibaculum cambriense genome reconstructed from a premature infant gut community with otherwise low bacterial novelty that shifts toward anaerobic metabolism during the third week of life.</title>
        <authorList>
            <person name="Brown C.T."/>
            <person name="Sharon I."/>
            <person name="Thomas B.C."/>
            <person name="Castelle C.J."/>
            <person name="Morowitz M.J."/>
            <person name="Banfield J.F."/>
        </authorList>
    </citation>
    <scope>NUCLEOTIDE SEQUENCE</scope>
</reference>
<dbReference type="AlphaFoldDB" id="W1YPY4"/>
<evidence type="ECO:0000313" key="2">
    <source>
        <dbReference type="EMBL" id="ETJ44371.1"/>
    </source>
</evidence>